<protein>
    <recommendedName>
        <fullName evidence="1">CPC1/SPEF2 domain-containing protein</fullName>
    </recommendedName>
</protein>
<reference evidence="2" key="1">
    <citation type="journal article" date="2019" name="bioRxiv">
        <title>The Genome of the Zebra Mussel, Dreissena polymorpha: A Resource for Invasive Species Research.</title>
        <authorList>
            <person name="McCartney M.A."/>
            <person name="Auch B."/>
            <person name="Kono T."/>
            <person name="Mallez S."/>
            <person name="Zhang Y."/>
            <person name="Obille A."/>
            <person name="Becker A."/>
            <person name="Abrahante J.E."/>
            <person name="Garbe J."/>
            <person name="Badalamenti J.P."/>
            <person name="Herman A."/>
            <person name="Mangelson H."/>
            <person name="Liachko I."/>
            <person name="Sullivan S."/>
            <person name="Sone E.D."/>
            <person name="Koren S."/>
            <person name="Silverstein K.A.T."/>
            <person name="Beckman K.B."/>
            <person name="Gohl D.M."/>
        </authorList>
    </citation>
    <scope>NUCLEOTIDE SEQUENCE</scope>
    <source>
        <strain evidence="2">Duluth1</strain>
        <tissue evidence="2">Whole animal</tissue>
    </source>
</reference>
<accession>A0A9D4E845</accession>
<proteinExistence type="predicted"/>
<name>A0A9D4E845_DREPO</name>
<dbReference type="AlphaFoldDB" id="A0A9D4E845"/>
<dbReference type="PANTHER" id="PTHR14919">
    <property type="entry name" value="KPL2-RELATED"/>
    <property type="match status" value="1"/>
</dbReference>
<reference evidence="2" key="2">
    <citation type="submission" date="2020-11" db="EMBL/GenBank/DDBJ databases">
        <authorList>
            <person name="McCartney M.A."/>
            <person name="Auch B."/>
            <person name="Kono T."/>
            <person name="Mallez S."/>
            <person name="Becker A."/>
            <person name="Gohl D.M."/>
            <person name="Silverstein K.A.T."/>
            <person name="Koren S."/>
            <person name="Bechman K.B."/>
            <person name="Herman A."/>
            <person name="Abrahante J.E."/>
            <person name="Garbe J."/>
        </authorList>
    </citation>
    <scope>NUCLEOTIDE SEQUENCE</scope>
    <source>
        <strain evidence="2">Duluth1</strain>
        <tissue evidence="2">Whole animal</tissue>
    </source>
</reference>
<gene>
    <name evidence="2" type="ORF">DPMN_174942</name>
</gene>
<evidence type="ECO:0000313" key="3">
    <source>
        <dbReference type="Proteomes" id="UP000828390"/>
    </source>
</evidence>
<dbReference type="PANTHER" id="PTHR14919:SF0">
    <property type="entry name" value="SPERM FLAGELLAR PROTEIN 2"/>
    <property type="match status" value="1"/>
</dbReference>
<comment type="caution">
    <text evidence="2">The sequence shown here is derived from an EMBL/GenBank/DDBJ whole genome shotgun (WGS) entry which is preliminary data.</text>
</comment>
<feature type="domain" description="CPC1/SPEF2" evidence="1">
    <location>
        <begin position="1"/>
        <end position="57"/>
    </location>
</feature>
<organism evidence="2 3">
    <name type="scientific">Dreissena polymorpha</name>
    <name type="common">Zebra mussel</name>
    <name type="synonym">Mytilus polymorpha</name>
    <dbReference type="NCBI Taxonomy" id="45954"/>
    <lineage>
        <taxon>Eukaryota</taxon>
        <taxon>Metazoa</taxon>
        <taxon>Spiralia</taxon>
        <taxon>Lophotrochozoa</taxon>
        <taxon>Mollusca</taxon>
        <taxon>Bivalvia</taxon>
        <taxon>Autobranchia</taxon>
        <taxon>Heteroconchia</taxon>
        <taxon>Euheterodonta</taxon>
        <taxon>Imparidentia</taxon>
        <taxon>Neoheterodontei</taxon>
        <taxon>Myida</taxon>
        <taxon>Dreissenoidea</taxon>
        <taxon>Dreissenidae</taxon>
        <taxon>Dreissena</taxon>
    </lineage>
</organism>
<evidence type="ECO:0000313" key="2">
    <source>
        <dbReference type="EMBL" id="KAH3773580.1"/>
    </source>
</evidence>
<dbReference type="EMBL" id="JAIWYP010000009">
    <property type="protein sequence ID" value="KAH3773580.1"/>
    <property type="molecule type" value="Genomic_DNA"/>
</dbReference>
<dbReference type="Proteomes" id="UP000828390">
    <property type="component" value="Unassembled WGS sequence"/>
</dbReference>
<dbReference type="Pfam" id="PF22946">
    <property type="entry name" value="SPEF2_D5"/>
    <property type="match status" value="1"/>
</dbReference>
<evidence type="ECO:0000259" key="1">
    <source>
        <dbReference type="Pfam" id="PF22946"/>
    </source>
</evidence>
<dbReference type="InterPro" id="IPR054517">
    <property type="entry name" value="SPEF2_D5"/>
</dbReference>
<keyword evidence="3" id="KW-1185">Reference proteome</keyword>
<dbReference type="InterPro" id="IPR052634">
    <property type="entry name" value="Sperm_flagellar-bone_growth"/>
</dbReference>
<sequence>MRQSQQERRIAVQLLQTRHEKEVIRSNRIQREQMYEERRRKDFEDAMNRESVRRQSVDSLESSIWAACVRKSKNIVLIIFFNTDIKK</sequence>